<feature type="coiled-coil region" evidence="1">
    <location>
        <begin position="177"/>
        <end position="250"/>
    </location>
</feature>
<comment type="caution">
    <text evidence="3">The sequence shown here is derived from an EMBL/GenBank/DDBJ whole genome shotgun (WGS) entry which is preliminary data.</text>
</comment>
<evidence type="ECO:0000256" key="1">
    <source>
        <dbReference type="SAM" id="Coils"/>
    </source>
</evidence>
<dbReference type="EMBL" id="JAKRVY010000014">
    <property type="protein sequence ID" value="MCL9815174.1"/>
    <property type="molecule type" value="Genomic_DNA"/>
</dbReference>
<dbReference type="RefSeq" id="WP_250598608.1">
    <property type="nucleotide sequence ID" value="NZ_JAKRVY010000014.1"/>
</dbReference>
<evidence type="ECO:0000256" key="2">
    <source>
        <dbReference type="SAM" id="MobiDB-lite"/>
    </source>
</evidence>
<feature type="region of interest" description="Disordered" evidence="2">
    <location>
        <begin position="1"/>
        <end position="113"/>
    </location>
</feature>
<organism evidence="3 4">
    <name type="scientific">Natranaeroarchaeum aerophilus</name>
    <dbReference type="NCBI Taxonomy" id="2917711"/>
    <lineage>
        <taxon>Archaea</taxon>
        <taxon>Methanobacteriati</taxon>
        <taxon>Methanobacteriota</taxon>
        <taxon>Stenosarchaea group</taxon>
        <taxon>Halobacteria</taxon>
        <taxon>Halobacteriales</taxon>
        <taxon>Natronoarchaeaceae</taxon>
        <taxon>Natranaeroarchaeum</taxon>
    </lineage>
</organism>
<feature type="compositionally biased region" description="Acidic residues" evidence="2">
    <location>
        <begin position="55"/>
        <end position="73"/>
    </location>
</feature>
<evidence type="ECO:0000313" key="4">
    <source>
        <dbReference type="Proteomes" id="UP001202674"/>
    </source>
</evidence>
<reference evidence="3 4" key="1">
    <citation type="journal article" date="2022" name="Syst. Appl. Microbiol.">
        <title>Natronocalculus amylovorans gen. nov., sp. nov., and Natranaeroarchaeum aerophilus sp. nov., dominant culturable amylolytic natronoarchaea from hypersaline soda lakes in southwestern Siberia.</title>
        <authorList>
            <person name="Sorokin D.Y."/>
            <person name="Elcheninov A.G."/>
            <person name="Khizhniak T.V."/>
            <person name="Koenen M."/>
            <person name="Bale N.J."/>
            <person name="Damste J.S.S."/>
            <person name="Kublanov I.V."/>
        </authorList>
    </citation>
    <scope>NUCLEOTIDE SEQUENCE [LARGE SCALE GENOMIC DNA]</scope>
    <source>
        <strain evidence="3 4">AArc-St1-1</strain>
    </source>
</reference>
<protein>
    <submittedName>
        <fullName evidence="3">Uncharacterized protein</fullName>
    </submittedName>
</protein>
<dbReference type="AlphaFoldDB" id="A0AAE3K8N8"/>
<gene>
    <name evidence="3" type="ORF">AArcSt11_16080</name>
</gene>
<sequence length="271" mass="30334">MDEFTRGETATGSGPAASETQVFGELQNEVDELSPAGLVQDPEYLEFLDSHGELEMTEDSVSLDDLLGEDADSTNDSQSKSTNGGPEQQRDGKQRIEPTEGEEDSDGVEGQGVPINVDTLITALEDEDVTDSKRAKLRNALGIRDNRQVEVQLNYLKSRFLDLEAYLQAMEDLFDTDTDLLEEVDELHAELARLRNDMAAQRDRLDQLEADIETLRNDSGRHEGELATIERRLDETNEMIEQNLSAIEAELNTARQWRENVESAFQTAQPE</sequence>
<accession>A0AAE3K8N8</accession>
<keyword evidence="4" id="KW-1185">Reference proteome</keyword>
<evidence type="ECO:0000313" key="3">
    <source>
        <dbReference type="EMBL" id="MCL9815174.1"/>
    </source>
</evidence>
<feature type="compositionally biased region" description="Polar residues" evidence="2">
    <location>
        <begin position="74"/>
        <end position="86"/>
    </location>
</feature>
<proteinExistence type="predicted"/>
<feature type="compositionally biased region" description="Basic and acidic residues" evidence="2">
    <location>
        <begin position="88"/>
        <end position="98"/>
    </location>
</feature>
<name>A0AAE3K8N8_9EURY</name>
<dbReference type="Proteomes" id="UP001202674">
    <property type="component" value="Unassembled WGS sequence"/>
</dbReference>
<dbReference type="Gene3D" id="1.10.287.1490">
    <property type="match status" value="1"/>
</dbReference>
<keyword evidence="1" id="KW-0175">Coiled coil</keyword>